<dbReference type="InterPro" id="IPR008927">
    <property type="entry name" value="6-PGluconate_DH-like_C_sf"/>
</dbReference>
<dbReference type="EMBL" id="JBHUIX010000005">
    <property type="protein sequence ID" value="MFD2173657.1"/>
    <property type="molecule type" value="Genomic_DNA"/>
</dbReference>
<keyword evidence="9" id="KW-1185">Reference proteome</keyword>
<proteinExistence type="predicted"/>
<dbReference type="InterPro" id="IPR001753">
    <property type="entry name" value="Enoyl-CoA_hydra/iso"/>
</dbReference>
<dbReference type="CDD" id="cd06558">
    <property type="entry name" value="crotonase-like"/>
    <property type="match status" value="1"/>
</dbReference>
<dbReference type="Proteomes" id="UP001597413">
    <property type="component" value="Unassembled WGS sequence"/>
</dbReference>
<evidence type="ECO:0000256" key="3">
    <source>
        <dbReference type="ARBA" id="ARBA00023140"/>
    </source>
</evidence>
<dbReference type="SUPFAM" id="SSF52096">
    <property type="entry name" value="ClpP/crotonase"/>
    <property type="match status" value="1"/>
</dbReference>
<evidence type="ECO:0000313" key="9">
    <source>
        <dbReference type="Proteomes" id="UP001597413"/>
    </source>
</evidence>
<dbReference type="Gene3D" id="3.90.226.10">
    <property type="entry name" value="2-enoyl-CoA Hydratase, Chain A, domain 1"/>
    <property type="match status" value="1"/>
</dbReference>
<evidence type="ECO:0000313" key="8">
    <source>
        <dbReference type="EMBL" id="MFD2173657.1"/>
    </source>
</evidence>
<evidence type="ECO:0000259" key="7">
    <source>
        <dbReference type="Pfam" id="PF00725"/>
    </source>
</evidence>
<sequence length="672" mass="68353">MARKVGVQRQEGVAIVHLGGLAPQERAAPPSGFEAELRAALDTTLTKVFALPDLKAVVLRGWPVAADPALDYAPASAGVPSLADLSARIAAAPVPVVAVLTGQISGGALALSQAAGLRLALPSTQFLFPEPALGLIPAAGGTVRLARRAGGAAVLEALLSPRPLTAEAAMRLGLCDALVSEGAIESTALAEALRVAEQATPFRPQEAAFEASGPALDALTAARGRLASGQPADWLARLVEVLEAALLLPLPAALDVEAVAYDDLCASPASAALRHLARARRLAQGLAGPGAEVTPVRRVSRLALWNPSERQLLALVGRGLEVQFGASSAPRLEALLTAVAQAQEAALASGRIDAARREADWARLEPVAAPEDFEPADLLIAVPSEASELVALRGARNPAVPLVLAGAMPGPTEIGLDRAPGLAILWPGGPEQIGELPRLAAVLRADGTLVVAGTALALRLEAAWIAAAERAVLAGASPAEVDGALKAWGFAEGPFARVDALGIATVQARLAVAGRQGRALMAALADTGRTGRAAGAGVFDYAAGGVAQPRAGEANWLAALRLAEGITAVRLSAAEIVARVLAELAGEGAAALQTGRAYRAEDIDLVAVAALGIAPVRGGPMFEADRIGALALRKRLRALIAEGAPLPSPLLDLLIRDGRGFIAPQAPSVTAR</sequence>
<dbReference type="Pfam" id="PF00378">
    <property type="entry name" value="ECH_1"/>
    <property type="match status" value="1"/>
</dbReference>
<dbReference type="PANTHER" id="PTHR23309">
    <property type="entry name" value="3-HYDROXYACYL-COA DEHYROGENASE"/>
    <property type="match status" value="1"/>
</dbReference>
<evidence type="ECO:0000256" key="4">
    <source>
        <dbReference type="ARBA" id="ARBA00023235"/>
    </source>
</evidence>
<dbReference type="RefSeq" id="WP_377388338.1">
    <property type="nucleotide sequence ID" value="NZ_JBHUIX010000005.1"/>
</dbReference>
<protein>
    <submittedName>
        <fullName evidence="8">Enoyl-CoA hydratase-related protein</fullName>
    </submittedName>
</protein>
<evidence type="ECO:0000256" key="1">
    <source>
        <dbReference type="ARBA" id="ARBA00004275"/>
    </source>
</evidence>
<organism evidence="8 9">
    <name type="scientific">Rhodobacter lacus</name>
    <dbReference type="NCBI Taxonomy" id="1641972"/>
    <lineage>
        <taxon>Bacteria</taxon>
        <taxon>Pseudomonadati</taxon>
        <taxon>Pseudomonadota</taxon>
        <taxon>Alphaproteobacteria</taxon>
        <taxon>Rhodobacterales</taxon>
        <taxon>Rhodobacter group</taxon>
        <taxon>Rhodobacter</taxon>
    </lineage>
</organism>
<evidence type="ECO:0000256" key="2">
    <source>
        <dbReference type="ARBA" id="ARBA00022963"/>
    </source>
</evidence>
<comment type="subcellular location">
    <subcellularLocation>
        <location evidence="1">Peroxisome</location>
    </subcellularLocation>
</comment>
<evidence type="ECO:0000256" key="5">
    <source>
        <dbReference type="ARBA" id="ARBA00023239"/>
    </source>
</evidence>
<keyword evidence="5" id="KW-0456">Lyase</keyword>
<dbReference type="Pfam" id="PF00725">
    <property type="entry name" value="3HCDH"/>
    <property type="match status" value="1"/>
</dbReference>
<dbReference type="InterPro" id="IPR006108">
    <property type="entry name" value="3HC_DH_C"/>
</dbReference>
<comment type="caution">
    <text evidence="8">The sequence shown here is derived from an EMBL/GenBank/DDBJ whole genome shotgun (WGS) entry which is preliminary data.</text>
</comment>
<reference evidence="9" key="1">
    <citation type="journal article" date="2019" name="Int. J. Syst. Evol. Microbiol.">
        <title>The Global Catalogue of Microorganisms (GCM) 10K type strain sequencing project: providing services to taxonomists for standard genome sequencing and annotation.</title>
        <authorList>
            <consortium name="The Broad Institute Genomics Platform"/>
            <consortium name="The Broad Institute Genome Sequencing Center for Infectious Disease"/>
            <person name="Wu L."/>
            <person name="Ma J."/>
        </authorList>
    </citation>
    <scope>NUCLEOTIDE SEQUENCE [LARGE SCALE GENOMIC DNA]</scope>
    <source>
        <strain evidence="9">CCUG 55131</strain>
    </source>
</reference>
<keyword evidence="4" id="KW-0413">Isomerase</keyword>
<feature type="domain" description="3-hydroxyacyl-CoA dehydrogenase C-terminal" evidence="7">
    <location>
        <begin position="459"/>
        <end position="541"/>
    </location>
</feature>
<keyword evidence="3" id="KW-0576">Peroxisome</keyword>
<gene>
    <name evidence="8" type="ORF">ACFSM0_06115</name>
</gene>
<dbReference type="InterPro" id="IPR029045">
    <property type="entry name" value="ClpP/crotonase-like_dom_sf"/>
</dbReference>
<keyword evidence="6" id="KW-0511">Multifunctional enzyme</keyword>
<keyword evidence="2" id="KW-0443">Lipid metabolism</keyword>
<accession>A0ABW5A5S7</accession>
<name>A0ABW5A5S7_9RHOB</name>
<dbReference type="Gene3D" id="1.10.1040.50">
    <property type="match status" value="1"/>
</dbReference>
<dbReference type="SUPFAM" id="SSF48179">
    <property type="entry name" value="6-phosphogluconate dehydrogenase C-terminal domain-like"/>
    <property type="match status" value="2"/>
</dbReference>
<keyword evidence="2" id="KW-0442">Lipid degradation</keyword>
<evidence type="ECO:0000256" key="6">
    <source>
        <dbReference type="ARBA" id="ARBA00023268"/>
    </source>
</evidence>